<keyword evidence="2" id="KW-1185">Reference proteome</keyword>
<dbReference type="Proteomes" id="UP000029224">
    <property type="component" value="Unassembled WGS sequence"/>
</dbReference>
<dbReference type="EC" id="1.2.4.1" evidence="1"/>
<reference evidence="1 2" key="2">
    <citation type="submission" date="2014-09" db="EMBL/GenBank/DDBJ databases">
        <authorList>
            <consortium name="NBRP consortium"/>
            <person name="Sawabe T."/>
            <person name="Meirelles P."/>
            <person name="Nakanishi M."/>
            <person name="Sayaka M."/>
            <person name="Hattori M."/>
            <person name="Ohkuma M."/>
        </authorList>
    </citation>
    <scope>NUCLEOTIDE SEQUENCE [LARGE SCALE GENOMIC DNA]</scope>
    <source>
        <strain evidence="1 2">JCM 19240</strain>
    </source>
</reference>
<dbReference type="EMBL" id="BBMT01000010">
    <property type="protein sequence ID" value="GAL36306.1"/>
    <property type="molecule type" value="Genomic_DNA"/>
</dbReference>
<keyword evidence="1" id="KW-0670">Pyruvate</keyword>
<name>A0A090T8Q1_9VIBR</name>
<accession>A0A090T8Q1</accession>
<gene>
    <name evidence="1" type="ORF">JCM19240_1750</name>
</gene>
<proteinExistence type="predicted"/>
<evidence type="ECO:0000313" key="2">
    <source>
        <dbReference type="Proteomes" id="UP000029224"/>
    </source>
</evidence>
<sequence length="44" mass="5117">MSDMKHDVDALETQDWLQALESVVREEGVERAQFLLETVLEKAR</sequence>
<evidence type="ECO:0000313" key="1">
    <source>
        <dbReference type="EMBL" id="GAL36306.1"/>
    </source>
</evidence>
<organism evidence="1 2">
    <name type="scientific">Vibrio maritimus</name>
    <dbReference type="NCBI Taxonomy" id="990268"/>
    <lineage>
        <taxon>Bacteria</taxon>
        <taxon>Pseudomonadati</taxon>
        <taxon>Pseudomonadota</taxon>
        <taxon>Gammaproteobacteria</taxon>
        <taxon>Vibrionales</taxon>
        <taxon>Vibrionaceae</taxon>
        <taxon>Vibrio</taxon>
    </lineage>
</organism>
<keyword evidence="1" id="KW-0560">Oxidoreductase</keyword>
<dbReference type="AlphaFoldDB" id="A0A090T8Q1"/>
<comment type="caution">
    <text evidence="1">The sequence shown here is derived from an EMBL/GenBank/DDBJ whole genome shotgun (WGS) entry which is preliminary data.</text>
</comment>
<reference evidence="1 2" key="1">
    <citation type="submission" date="2014-09" db="EMBL/GenBank/DDBJ databases">
        <title>Vibrio maritimus JCM 19240. (C210) whole genome shotgun sequence.</title>
        <authorList>
            <person name="Sawabe T."/>
            <person name="Meirelles P."/>
            <person name="Nakanishi M."/>
            <person name="Sayaka M."/>
            <person name="Hattori M."/>
            <person name="Ohkuma M."/>
        </authorList>
    </citation>
    <scope>NUCLEOTIDE SEQUENCE [LARGE SCALE GENOMIC DNA]</scope>
    <source>
        <strain evidence="1 2">JCM 19240</strain>
    </source>
</reference>
<protein>
    <submittedName>
        <fullName evidence="1">Pyruvate dehydrogenase E1 component</fullName>
        <ecNumber evidence="1">1.2.4.1</ecNumber>
    </submittedName>
</protein>
<dbReference type="GO" id="GO:0004739">
    <property type="term" value="F:pyruvate dehydrogenase (acetyl-transferring) activity"/>
    <property type="evidence" value="ECO:0007669"/>
    <property type="project" value="UniProtKB-EC"/>
</dbReference>